<evidence type="ECO:0000256" key="5">
    <source>
        <dbReference type="ARBA" id="ARBA00022833"/>
    </source>
</evidence>
<feature type="signal peptide" evidence="9">
    <location>
        <begin position="1"/>
        <end position="34"/>
    </location>
</feature>
<comment type="cofactor">
    <cofactor evidence="1">
        <name>Zn(2+)</name>
        <dbReference type="ChEBI" id="CHEBI:29105"/>
    </cofactor>
</comment>
<evidence type="ECO:0000256" key="7">
    <source>
        <dbReference type="PROSITE-ProRule" id="PRU01379"/>
    </source>
</evidence>
<dbReference type="InterPro" id="IPR059177">
    <property type="entry name" value="GH29D-like_dom"/>
</dbReference>
<dbReference type="Pfam" id="PF00246">
    <property type="entry name" value="Peptidase_M14"/>
    <property type="match status" value="1"/>
</dbReference>
<accession>A0A927M7I0</accession>
<dbReference type="PANTHER" id="PTHR11705">
    <property type="entry name" value="PROTEASE FAMILY M14 CARBOXYPEPTIDASE A,B"/>
    <property type="match status" value="1"/>
</dbReference>
<dbReference type="EMBL" id="JADBEB010000001">
    <property type="protein sequence ID" value="MBE1489412.1"/>
    <property type="molecule type" value="Genomic_DNA"/>
</dbReference>
<dbReference type="Pfam" id="PF13290">
    <property type="entry name" value="CHB_HEX_C_1"/>
    <property type="match status" value="1"/>
</dbReference>
<organism evidence="11 12">
    <name type="scientific">Plantactinospora soyae</name>
    <dbReference type="NCBI Taxonomy" id="1544732"/>
    <lineage>
        <taxon>Bacteria</taxon>
        <taxon>Bacillati</taxon>
        <taxon>Actinomycetota</taxon>
        <taxon>Actinomycetes</taxon>
        <taxon>Micromonosporales</taxon>
        <taxon>Micromonosporaceae</taxon>
        <taxon>Plantactinospora</taxon>
    </lineage>
</organism>
<evidence type="ECO:0000256" key="4">
    <source>
        <dbReference type="ARBA" id="ARBA00022801"/>
    </source>
</evidence>
<evidence type="ECO:0000256" key="9">
    <source>
        <dbReference type="SAM" id="SignalP"/>
    </source>
</evidence>
<keyword evidence="5" id="KW-0862">Zinc</keyword>
<evidence type="ECO:0000256" key="8">
    <source>
        <dbReference type="SAM" id="MobiDB-lite"/>
    </source>
</evidence>
<dbReference type="PROSITE" id="PS52035">
    <property type="entry name" value="PEPTIDASE_M14"/>
    <property type="match status" value="1"/>
</dbReference>
<gene>
    <name evidence="11" type="ORF">H4W31_005050</name>
</gene>
<comment type="caution">
    <text evidence="11">The sequence shown here is derived from an EMBL/GenBank/DDBJ whole genome shotgun (WGS) entry which is preliminary data.</text>
</comment>
<evidence type="ECO:0000313" key="12">
    <source>
        <dbReference type="Proteomes" id="UP000649753"/>
    </source>
</evidence>
<feature type="domain" description="Peptidase M14" evidence="10">
    <location>
        <begin position="397"/>
        <end position="703"/>
    </location>
</feature>
<dbReference type="GO" id="GO:0008270">
    <property type="term" value="F:zinc ion binding"/>
    <property type="evidence" value="ECO:0007669"/>
    <property type="project" value="InterPro"/>
</dbReference>
<dbReference type="Gene3D" id="3.40.630.10">
    <property type="entry name" value="Zn peptidases"/>
    <property type="match status" value="1"/>
</dbReference>
<proteinExistence type="inferred from homology"/>
<evidence type="ECO:0000256" key="3">
    <source>
        <dbReference type="ARBA" id="ARBA00022670"/>
    </source>
</evidence>
<keyword evidence="6" id="KW-0482">Metalloprotease</keyword>
<dbReference type="Proteomes" id="UP000649753">
    <property type="component" value="Unassembled WGS sequence"/>
</dbReference>
<dbReference type="AlphaFoldDB" id="A0A927M7I0"/>
<dbReference type="SMART" id="SM00631">
    <property type="entry name" value="Zn_pept"/>
    <property type="match status" value="1"/>
</dbReference>
<dbReference type="InterPro" id="IPR000834">
    <property type="entry name" value="Peptidase_M14"/>
</dbReference>
<keyword evidence="3" id="KW-0645">Protease</keyword>
<dbReference type="GO" id="GO:0004181">
    <property type="term" value="F:metallocarboxypeptidase activity"/>
    <property type="evidence" value="ECO:0007669"/>
    <property type="project" value="InterPro"/>
</dbReference>
<feature type="chain" id="PRO_5038057819" description="Peptidase M14 domain-containing protein" evidence="9">
    <location>
        <begin position="35"/>
        <end position="817"/>
    </location>
</feature>
<sequence>MSDLPAPRWRRRVYLAASVALVGALLVTPAPAVATGPDPSSSGSGSDGHVDLGRLAGEETSVVEILLADSAELDKLVATGVDLDHHVSRTESAIVVHAVVTPNEVAALRASGYRLGKVLFTPSDSAQRIAERDATIAAHIAENEALSGNQARRGTQPTSDVKIIRADYYTSGTDQVLSVEAKWAQGQTATDALTVSRDSGPGTAMGSGGTQTISRFVDAGVYLYHRGASTVTARPNYIQITSPTGGVTVVKVNQWLPIPKDNPEGPGYQKDFIASYLTPTELYDRIHQLAKQYPKLAEVVTLPYKTNGYRRKAQTVLGAANADRVAVDSKAWGHEGGNDIAVELANPGAADQALSVSVTGTAIRVSLATDAAGAVTSTAAQVVAALNATAGSLVVAYTYRGSVGDGVVAPAAPTPLTDGLSAPASVSRDPHPVYAIRLGKHRNSSKMGVLAYAQEHAREWVPPLVTLETAERLLRNYGHDRKTRDLLDNLDIWIAPSINPDGGHYSFYDFNSQRKNMTNHCPQTGSADALGRDSWGVDNNRNYTEYSLFDGYSGASSSCTSGTYAGPSELSEPENRNLNWLASRPNIKFSMNLHSSGNYFMWSPGAYSTPDRISAPRPTLGEESFFWGASSRILTSIKRHRNMAVTPARTGPISDVLYSAAGNSGDMLWYKYGIYAWNFEVGTSFQPEWAEAHDETMEFANGLVEMMRVARDFDTDRRRPESDLSVSRSATPGMVDVKFEVSEPAAVFYTLNGRRPTYSSTLYGSAGIREGAETLTVPYGTRINWFSVDAAGNVENKYRPDGRDTNYRKGIAIPPRR</sequence>
<dbReference type="PANTHER" id="PTHR11705:SF143">
    <property type="entry name" value="SLL0236 PROTEIN"/>
    <property type="match status" value="1"/>
</dbReference>
<evidence type="ECO:0000256" key="1">
    <source>
        <dbReference type="ARBA" id="ARBA00001947"/>
    </source>
</evidence>
<comment type="similarity">
    <text evidence="2 7">Belongs to the peptidase M14 family.</text>
</comment>
<evidence type="ECO:0000256" key="6">
    <source>
        <dbReference type="ARBA" id="ARBA00023049"/>
    </source>
</evidence>
<dbReference type="GO" id="GO:0005615">
    <property type="term" value="C:extracellular space"/>
    <property type="evidence" value="ECO:0007669"/>
    <property type="project" value="TreeGrafter"/>
</dbReference>
<evidence type="ECO:0000259" key="10">
    <source>
        <dbReference type="PROSITE" id="PS52035"/>
    </source>
</evidence>
<dbReference type="SUPFAM" id="SSF53187">
    <property type="entry name" value="Zn-dependent exopeptidases"/>
    <property type="match status" value="1"/>
</dbReference>
<keyword evidence="4" id="KW-0378">Hydrolase</keyword>
<protein>
    <recommendedName>
        <fullName evidence="10">Peptidase M14 domain-containing protein</fullName>
    </recommendedName>
</protein>
<feature type="active site" description="Proton donor/acceptor" evidence="7">
    <location>
        <position position="680"/>
    </location>
</feature>
<feature type="region of interest" description="Disordered" evidence="8">
    <location>
        <begin position="796"/>
        <end position="817"/>
    </location>
</feature>
<feature type="compositionally biased region" description="Basic and acidic residues" evidence="8">
    <location>
        <begin position="796"/>
        <end position="807"/>
    </location>
</feature>
<evidence type="ECO:0000313" key="11">
    <source>
        <dbReference type="EMBL" id="MBE1489412.1"/>
    </source>
</evidence>
<dbReference type="RefSeq" id="WP_192768890.1">
    <property type="nucleotide sequence ID" value="NZ_JADBEB010000001.1"/>
</dbReference>
<keyword evidence="9" id="KW-0732">Signal</keyword>
<dbReference type="GO" id="GO:0006508">
    <property type="term" value="P:proteolysis"/>
    <property type="evidence" value="ECO:0007669"/>
    <property type="project" value="UniProtKB-KW"/>
</dbReference>
<evidence type="ECO:0000256" key="2">
    <source>
        <dbReference type="ARBA" id="ARBA00005988"/>
    </source>
</evidence>
<reference evidence="11" key="1">
    <citation type="submission" date="2020-10" db="EMBL/GenBank/DDBJ databases">
        <title>Sequencing the genomes of 1000 actinobacteria strains.</title>
        <authorList>
            <person name="Klenk H.-P."/>
        </authorList>
    </citation>
    <scope>NUCLEOTIDE SEQUENCE</scope>
    <source>
        <strain evidence="11">DSM 46832</strain>
    </source>
</reference>
<keyword evidence="12" id="KW-1185">Reference proteome</keyword>
<name>A0A927M7I0_9ACTN</name>